<name>A0A6C0HK37_9ZZZZ</name>
<evidence type="ECO:0000313" key="2">
    <source>
        <dbReference type="EMBL" id="QHT80737.1"/>
    </source>
</evidence>
<organism evidence="2">
    <name type="scientific">viral metagenome</name>
    <dbReference type="NCBI Taxonomy" id="1070528"/>
    <lineage>
        <taxon>unclassified sequences</taxon>
        <taxon>metagenomes</taxon>
        <taxon>organismal metagenomes</taxon>
    </lineage>
</organism>
<protein>
    <submittedName>
        <fullName evidence="2">Uncharacterized protein</fullName>
    </submittedName>
</protein>
<feature type="region of interest" description="Disordered" evidence="1">
    <location>
        <begin position="22"/>
        <end position="55"/>
    </location>
</feature>
<sequence>MENLEGNSVVSFFRLYKEGDSDSEIESGYHSPSEYESTPKRHRSNSGRVHRERNEPITHLQLSSGRVLRFHDRDGSNILVPCWFESNPYVRRILSRIPFSIERSLNYLSRIRFEEDGYDSDGEMIYYHLRVQVYESYLVELRLRRAMRNVLSRWRIRRMDLAPVERMDPITLTAPDKEVVLYDWSVKRKFIFDAKSLSILIETALLYNESGFALPMYPRNPWNNLEFSYRHLVSIYYQLQRHGELRWCFTTLRKYNFDKNKWFQYHRSAVTMLAIRNSLSTLDTPYSKELLEDFIVSRIESIEPVLNDTIQAYRIALLRIPRHWYLEKWKAIAYQHLEATHYHMNIERSIERQCKGIHQKQYMFMRELVRLGLIPRIPPRELV</sequence>
<accession>A0A6C0HK37</accession>
<evidence type="ECO:0000256" key="1">
    <source>
        <dbReference type="SAM" id="MobiDB-lite"/>
    </source>
</evidence>
<feature type="compositionally biased region" description="Basic residues" evidence="1">
    <location>
        <begin position="40"/>
        <end position="51"/>
    </location>
</feature>
<dbReference type="AlphaFoldDB" id="A0A6C0HK37"/>
<dbReference type="EMBL" id="MN739974">
    <property type="protein sequence ID" value="QHT80737.1"/>
    <property type="molecule type" value="Genomic_DNA"/>
</dbReference>
<proteinExistence type="predicted"/>
<reference evidence="2" key="1">
    <citation type="journal article" date="2020" name="Nature">
        <title>Giant virus diversity and host interactions through global metagenomics.</title>
        <authorList>
            <person name="Schulz F."/>
            <person name="Roux S."/>
            <person name="Paez-Espino D."/>
            <person name="Jungbluth S."/>
            <person name="Walsh D.A."/>
            <person name="Denef V.J."/>
            <person name="McMahon K.D."/>
            <person name="Konstantinidis K.T."/>
            <person name="Eloe-Fadrosh E.A."/>
            <person name="Kyrpides N.C."/>
            <person name="Woyke T."/>
        </authorList>
    </citation>
    <scope>NUCLEOTIDE SEQUENCE</scope>
    <source>
        <strain evidence="2">GVMAG-M-3300023184-121</strain>
    </source>
</reference>